<feature type="domain" description="N-acetyltransferase" evidence="1">
    <location>
        <begin position="12"/>
        <end position="170"/>
    </location>
</feature>
<evidence type="ECO:0000259" key="1">
    <source>
        <dbReference type="PROSITE" id="PS51186"/>
    </source>
</evidence>
<dbReference type="GO" id="GO:1990189">
    <property type="term" value="F:protein N-terminal-serine acetyltransferase activity"/>
    <property type="evidence" value="ECO:0007669"/>
    <property type="project" value="TreeGrafter"/>
</dbReference>
<dbReference type="Pfam" id="PF13302">
    <property type="entry name" value="Acetyltransf_3"/>
    <property type="match status" value="1"/>
</dbReference>
<dbReference type="CDD" id="cd04301">
    <property type="entry name" value="NAT_SF"/>
    <property type="match status" value="1"/>
</dbReference>
<dbReference type="PANTHER" id="PTHR43441:SF11">
    <property type="entry name" value="RIBOSOMAL-PROTEIN-SERINE ACETYLTRANSFERASE"/>
    <property type="match status" value="1"/>
</dbReference>
<sequence length="184" mass="20980">MPGPAVLEGERITLNTVEEEDLELLRDGVNDPSVRVSAGQVLPSNGLQEREWFEETSTSKDVLQLLVVVDGEYDDHDDRRAGVIEFDPIDRETGTVDVAYWLRPAFRRNGYAREALELMVDYAFAQLRIHRVSAAVYDFNEASMRLLESIGFTAEGVQRENAYVDGRYCDTHYFGLLEDEWNRG</sequence>
<gene>
    <name evidence="2" type="ORF">SAMN04487949_1631</name>
</gene>
<dbReference type="InterPro" id="IPR051908">
    <property type="entry name" value="Ribosomal_N-acetyltransferase"/>
</dbReference>
<protein>
    <submittedName>
        <fullName evidence="2">Protein N-acetyltransferase, RimJ/RimL family</fullName>
    </submittedName>
</protein>
<keyword evidence="2" id="KW-0808">Transferase</keyword>
<dbReference type="AlphaFoldDB" id="A0A1G9T7L1"/>
<dbReference type="SUPFAM" id="SSF55729">
    <property type="entry name" value="Acyl-CoA N-acyltransferases (Nat)"/>
    <property type="match status" value="1"/>
</dbReference>
<dbReference type="InterPro" id="IPR016181">
    <property type="entry name" value="Acyl_CoA_acyltransferase"/>
</dbReference>
<dbReference type="OrthoDB" id="120213at2157"/>
<reference evidence="3" key="1">
    <citation type="submission" date="2016-10" db="EMBL/GenBank/DDBJ databases">
        <authorList>
            <person name="Varghese N."/>
            <person name="Submissions S."/>
        </authorList>
    </citation>
    <scope>NUCLEOTIDE SEQUENCE [LARGE SCALE GENOMIC DNA]</scope>
    <source>
        <strain evidence="3">CGMCC 1.10119</strain>
    </source>
</reference>
<dbReference type="RefSeq" id="WP_089696280.1">
    <property type="nucleotide sequence ID" value="NZ_FNHL01000002.1"/>
</dbReference>
<dbReference type="InterPro" id="IPR000182">
    <property type="entry name" value="GNAT_dom"/>
</dbReference>
<evidence type="ECO:0000313" key="2">
    <source>
        <dbReference type="EMBL" id="SDM43065.1"/>
    </source>
</evidence>
<proteinExistence type="predicted"/>
<organism evidence="2 3">
    <name type="scientific">Halogranum gelatinilyticum</name>
    <dbReference type="NCBI Taxonomy" id="660521"/>
    <lineage>
        <taxon>Archaea</taxon>
        <taxon>Methanobacteriati</taxon>
        <taxon>Methanobacteriota</taxon>
        <taxon>Stenosarchaea group</taxon>
        <taxon>Halobacteria</taxon>
        <taxon>Halobacteriales</taxon>
        <taxon>Haloferacaceae</taxon>
    </lineage>
</organism>
<dbReference type="STRING" id="660521.SAMN04487949_1631"/>
<keyword evidence="3" id="KW-1185">Reference proteome</keyword>
<dbReference type="PROSITE" id="PS51186">
    <property type="entry name" value="GNAT"/>
    <property type="match status" value="1"/>
</dbReference>
<dbReference type="Proteomes" id="UP000199451">
    <property type="component" value="Unassembled WGS sequence"/>
</dbReference>
<dbReference type="Gene3D" id="3.40.630.30">
    <property type="match status" value="1"/>
</dbReference>
<dbReference type="EMBL" id="FNHL01000002">
    <property type="protein sequence ID" value="SDM43065.1"/>
    <property type="molecule type" value="Genomic_DNA"/>
</dbReference>
<dbReference type="GO" id="GO:0008999">
    <property type="term" value="F:protein-N-terminal-alanine acetyltransferase activity"/>
    <property type="evidence" value="ECO:0007669"/>
    <property type="project" value="TreeGrafter"/>
</dbReference>
<dbReference type="PANTHER" id="PTHR43441">
    <property type="entry name" value="RIBOSOMAL-PROTEIN-SERINE ACETYLTRANSFERASE"/>
    <property type="match status" value="1"/>
</dbReference>
<accession>A0A1G9T7L1</accession>
<name>A0A1G9T7L1_9EURY</name>
<dbReference type="GO" id="GO:0005737">
    <property type="term" value="C:cytoplasm"/>
    <property type="evidence" value="ECO:0007669"/>
    <property type="project" value="TreeGrafter"/>
</dbReference>
<evidence type="ECO:0000313" key="3">
    <source>
        <dbReference type="Proteomes" id="UP000199451"/>
    </source>
</evidence>